<dbReference type="Pfam" id="PF00172">
    <property type="entry name" value="Zn_clus"/>
    <property type="match status" value="1"/>
</dbReference>
<organism evidence="9 10">
    <name type="scientific">Glarea lozoyensis (strain ATCC 20868 / MF5171)</name>
    <dbReference type="NCBI Taxonomy" id="1116229"/>
    <lineage>
        <taxon>Eukaryota</taxon>
        <taxon>Fungi</taxon>
        <taxon>Dikarya</taxon>
        <taxon>Ascomycota</taxon>
        <taxon>Pezizomycotina</taxon>
        <taxon>Leotiomycetes</taxon>
        <taxon>Helotiales</taxon>
        <taxon>Helotiaceae</taxon>
        <taxon>Glarea</taxon>
    </lineage>
</organism>
<reference evidence="9 10" key="1">
    <citation type="journal article" date="2013" name="BMC Genomics">
        <title>Genomics-driven discovery of the pneumocandin biosynthetic gene cluster in the fungus Glarea lozoyensis.</title>
        <authorList>
            <person name="Chen L."/>
            <person name="Yue Q."/>
            <person name="Zhang X."/>
            <person name="Xiang M."/>
            <person name="Wang C."/>
            <person name="Li S."/>
            <person name="Che Y."/>
            <person name="Ortiz-Lopez F.J."/>
            <person name="Bills G.F."/>
            <person name="Liu X."/>
            <person name="An Z."/>
        </authorList>
    </citation>
    <scope>NUCLEOTIDE SEQUENCE [LARGE SCALE GENOMIC DNA]</scope>
    <source>
        <strain evidence="10">ATCC 20868 / MF5171</strain>
    </source>
</reference>
<protein>
    <submittedName>
        <fullName evidence="9">Zn2/Cys6 DNA-binding protein</fullName>
    </submittedName>
</protein>
<keyword evidence="5" id="KW-0804">Transcription</keyword>
<dbReference type="InterPro" id="IPR036864">
    <property type="entry name" value="Zn2-C6_fun-type_DNA-bd_sf"/>
</dbReference>
<evidence type="ECO:0000313" key="10">
    <source>
        <dbReference type="Proteomes" id="UP000016922"/>
    </source>
</evidence>
<keyword evidence="6" id="KW-0539">Nucleus</keyword>
<keyword evidence="3" id="KW-0805">Transcription regulation</keyword>
<keyword evidence="1" id="KW-0479">Metal-binding</keyword>
<gene>
    <name evidence="9" type="ORF">GLAREA_04456</name>
</gene>
<keyword evidence="10" id="KW-1185">Reference proteome</keyword>
<dbReference type="PANTHER" id="PTHR36206">
    <property type="entry name" value="ASPERCRYPTIN BIOSYNTHESIS CLUSTER-SPECIFIC TRANSCRIPTION REGULATOR ATNN-RELATED"/>
    <property type="match status" value="1"/>
</dbReference>
<name>S3CPP5_GLAL2</name>
<feature type="region of interest" description="Disordered" evidence="7">
    <location>
        <begin position="96"/>
        <end position="121"/>
    </location>
</feature>
<dbReference type="InterPro" id="IPR001138">
    <property type="entry name" value="Zn2Cys6_DnaBD"/>
</dbReference>
<dbReference type="SMART" id="SM00066">
    <property type="entry name" value="GAL4"/>
    <property type="match status" value="1"/>
</dbReference>
<evidence type="ECO:0000256" key="1">
    <source>
        <dbReference type="ARBA" id="ARBA00022723"/>
    </source>
</evidence>
<dbReference type="GO" id="GO:0008270">
    <property type="term" value="F:zinc ion binding"/>
    <property type="evidence" value="ECO:0007669"/>
    <property type="project" value="InterPro"/>
</dbReference>
<evidence type="ECO:0000259" key="8">
    <source>
        <dbReference type="PROSITE" id="PS50048"/>
    </source>
</evidence>
<dbReference type="InterPro" id="IPR052360">
    <property type="entry name" value="Transcr_Regulatory_Proteins"/>
</dbReference>
<evidence type="ECO:0000256" key="4">
    <source>
        <dbReference type="ARBA" id="ARBA00023125"/>
    </source>
</evidence>
<evidence type="ECO:0000256" key="6">
    <source>
        <dbReference type="ARBA" id="ARBA00023242"/>
    </source>
</evidence>
<evidence type="ECO:0000313" key="9">
    <source>
        <dbReference type="EMBL" id="EPE27665.1"/>
    </source>
</evidence>
<dbReference type="AlphaFoldDB" id="S3CPP5"/>
<feature type="domain" description="Zn(2)-C6 fungal-type" evidence="8">
    <location>
        <begin position="119"/>
        <end position="147"/>
    </location>
</feature>
<keyword evidence="4 9" id="KW-0238">DNA-binding</keyword>
<keyword evidence="2" id="KW-0862">Zinc</keyword>
<dbReference type="PROSITE" id="PS00463">
    <property type="entry name" value="ZN2_CY6_FUNGAL_1"/>
    <property type="match status" value="1"/>
</dbReference>
<dbReference type="RefSeq" id="XP_008085024.1">
    <property type="nucleotide sequence ID" value="XM_008086833.1"/>
</dbReference>
<proteinExistence type="predicted"/>
<dbReference type="KEGG" id="glz:GLAREA_04456"/>
<dbReference type="GO" id="GO:0000981">
    <property type="term" value="F:DNA-binding transcription factor activity, RNA polymerase II-specific"/>
    <property type="evidence" value="ECO:0007669"/>
    <property type="project" value="InterPro"/>
</dbReference>
<dbReference type="OMA" id="QNLGREC"/>
<dbReference type="PANTHER" id="PTHR36206:SF4">
    <property type="entry name" value="HYPOTHETICAL CONSERVED PROTEIN (EUROFUNG)-RELATED"/>
    <property type="match status" value="1"/>
</dbReference>
<dbReference type="HOGENOM" id="CLU_011409_2_2_1"/>
<dbReference type="EMBL" id="KE145369">
    <property type="protein sequence ID" value="EPE27665.1"/>
    <property type="molecule type" value="Genomic_DNA"/>
</dbReference>
<dbReference type="Pfam" id="PF11951">
    <property type="entry name" value="Fungal_trans_2"/>
    <property type="match status" value="1"/>
</dbReference>
<dbReference type="Proteomes" id="UP000016922">
    <property type="component" value="Unassembled WGS sequence"/>
</dbReference>
<dbReference type="PROSITE" id="PS50048">
    <property type="entry name" value="ZN2_CY6_FUNGAL_2"/>
    <property type="match status" value="1"/>
</dbReference>
<evidence type="ECO:0000256" key="2">
    <source>
        <dbReference type="ARBA" id="ARBA00022833"/>
    </source>
</evidence>
<accession>S3CPP5</accession>
<dbReference type="eggNOG" id="ENOG502QPYE">
    <property type="taxonomic scope" value="Eukaryota"/>
</dbReference>
<feature type="compositionally biased region" description="Polar residues" evidence="7">
    <location>
        <begin position="96"/>
        <end position="109"/>
    </location>
</feature>
<evidence type="ECO:0000256" key="7">
    <source>
        <dbReference type="SAM" id="MobiDB-lite"/>
    </source>
</evidence>
<evidence type="ECO:0000256" key="5">
    <source>
        <dbReference type="ARBA" id="ARBA00023163"/>
    </source>
</evidence>
<evidence type="ECO:0000256" key="3">
    <source>
        <dbReference type="ARBA" id="ARBA00023015"/>
    </source>
</evidence>
<dbReference type="OrthoDB" id="2593732at2759"/>
<sequence>MPVLMGKFARAGLARPPYPPLTGLLSLPVQNIAGTLALIPSTCYKSYVWWNRPSSALDDIDAATTFAPLCSTTRTMSLRHPFPNVYKFFNQFADPNQASPEQSSRSQGLRKSGPRSKTGCSTCKQRRVKCDETKPGCIRCQNLGRECGGYSTIEQDSEKQVTPVAIHPRPVSVMPYAPSTAIPGTAEERRYFQRFCDKTAGEIGGEFDPTFWTEKVLQLCHSDAPIRYATIALGALAKSLEVTSFPTRLSLSGFPDIDHHHMDEHHSYALDKYSKAIGALRTLLSDGRRHLRISLTACVLFMTFEALQGSYNGSLTHLRGGSRLLADWRIARKGQSSRLSQDSLSEIQDGLVDDLGRMFSRLDVQGLFIPPPFPMPECDWEDVVTTDSFCSVQEARESWDFLMQGIAQFYLKSVGHAQQNPDILNSHFWMRQHEHYSNQLNQWRSAFQAVYSAEIKAGANLTDVTNILSIYYNLATVLLASSVQHSEMLYDEFTALFHEIITKSSQLITRPDEPTNTARYTLDMGTVLPLAITAIKCRDIRIRRRAIQLLWSKARREGLCFDTITVARLCAWLSQIEGEGIPEDSESIPESARYLVTYLHINSEERWLAVQLTSAIPREDGTLNYRETTFSW</sequence>
<dbReference type="CDD" id="cd00067">
    <property type="entry name" value="GAL4"/>
    <property type="match status" value="1"/>
</dbReference>
<dbReference type="Gene3D" id="4.10.240.10">
    <property type="entry name" value="Zn(2)-C6 fungal-type DNA-binding domain"/>
    <property type="match status" value="1"/>
</dbReference>
<dbReference type="InterPro" id="IPR021858">
    <property type="entry name" value="Fun_TF"/>
</dbReference>
<dbReference type="SUPFAM" id="SSF57701">
    <property type="entry name" value="Zn2/Cys6 DNA-binding domain"/>
    <property type="match status" value="1"/>
</dbReference>
<dbReference type="GeneID" id="19463511"/>
<dbReference type="GO" id="GO:0003677">
    <property type="term" value="F:DNA binding"/>
    <property type="evidence" value="ECO:0007669"/>
    <property type="project" value="UniProtKB-KW"/>
</dbReference>